<dbReference type="AlphaFoldDB" id="A0A1V9X526"/>
<evidence type="ECO:0000313" key="2">
    <source>
        <dbReference type="EMBL" id="OQR68685.1"/>
    </source>
</evidence>
<gene>
    <name evidence="2" type="ORF">BIW11_12749</name>
</gene>
<organism evidence="2 3">
    <name type="scientific">Tropilaelaps mercedesae</name>
    <dbReference type="NCBI Taxonomy" id="418985"/>
    <lineage>
        <taxon>Eukaryota</taxon>
        <taxon>Metazoa</taxon>
        <taxon>Ecdysozoa</taxon>
        <taxon>Arthropoda</taxon>
        <taxon>Chelicerata</taxon>
        <taxon>Arachnida</taxon>
        <taxon>Acari</taxon>
        <taxon>Parasitiformes</taxon>
        <taxon>Mesostigmata</taxon>
        <taxon>Gamasina</taxon>
        <taxon>Dermanyssoidea</taxon>
        <taxon>Laelapidae</taxon>
        <taxon>Tropilaelaps</taxon>
    </lineage>
</organism>
<sequence>MAFAGGAKDVSPSLAERRVKDLLEKAQRRAAGLKATGDPGHNAKNDTSDSSSDSEPEITVVKTEPSKSLPFVKASPSSDSDSDSSDDVKPRISQQVTKVPQSSASKLKTPKRPPSSSSSDSGDNLKPNAKAKSKMRGGDPKKTPTELKDKDAENQKTAKRKRNSILPRVTENPWKRKTCE</sequence>
<dbReference type="Proteomes" id="UP000192247">
    <property type="component" value="Unassembled WGS sequence"/>
</dbReference>
<evidence type="ECO:0000313" key="3">
    <source>
        <dbReference type="Proteomes" id="UP000192247"/>
    </source>
</evidence>
<feature type="compositionally biased region" description="Basic and acidic residues" evidence="1">
    <location>
        <begin position="15"/>
        <end position="27"/>
    </location>
</feature>
<evidence type="ECO:0000256" key="1">
    <source>
        <dbReference type="SAM" id="MobiDB-lite"/>
    </source>
</evidence>
<dbReference type="EMBL" id="MNPL01023526">
    <property type="protein sequence ID" value="OQR68685.1"/>
    <property type="molecule type" value="Genomic_DNA"/>
</dbReference>
<reference evidence="2 3" key="1">
    <citation type="journal article" date="2017" name="Gigascience">
        <title>Draft genome of the honey bee ectoparasitic mite, Tropilaelaps mercedesae, is shaped by the parasitic life history.</title>
        <authorList>
            <person name="Dong X."/>
            <person name="Armstrong S.D."/>
            <person name="Xia D."/>
            <person name="Makepeace B.L."/>
            <person name="Darby A.C."/>
            <person name="Kadowaki T."/>
        </authorList>
    </citation>
    <scope>NUCLEOTIDE SEQUENCE [LARGE SCALE GENOMIC DNA]</scope>
    <source>
        <strain evidence="2">Wuxi-XJTLU</strain>
    </source>
</reference>
<name>A0A1V9X526_9ACAR</name>
<feature type="compositionally biased region" description="Basic and acidic residues" evidence="1">
    <location>
        <begin position="136"/>
        <end position="156"/>
    </location>
</feature>
<proteinExistence type="predicted"/>
<keyword evidence="3" id="KW-1185">Reference proteome</keyword>
<feature type="non-terminal residue" evidence="2">
    <location>
        <position position="180"/>
    </location>
</feature>
<feature type="compositionally biased region" description="Polar residues" evidence="1">
    <location>
        <begin position="92"/>
        <end position="104"/>
    </location>
</feature>
<accession>A0A1V9X526</accession>
<comment type="caution">
    <text evidence="2">The sequence shown here is derived from an EMBL/GenBank/DDBJ whole genome shotgun (WGS) entry which is preliminary data.</text>
</comment>
<protein>
    <submittedName>
        <fullName evidence="2">Uncharacterized protein</fullName>
    </submittedName>
</protein>
<feature type="region of interest" description="Disordered" evidence="1">
    <location>
        <begin position="1"/>
        <end position="180"/>
    </location>
</feature>
<dbReference type="InParanoid" id="A0A1V9X526"/>